<sequence length="155" mass="18553">MTSPKRISTSMTLFFRLFVPIFWIVFFGAFTIGLLFASQLPPMLDHYFFKIGIVVFYVGGLLFLYFTFLRLKRVEIDRDFVYVTNYIKTYRYPFHNIASVRDVNLFLFHLCTIRFKEKGSFGKKIYFLESRIKFNAILDEIVDLKIIYENSKLRD</sequence>
<keyword evidence="1" id="KW-0472">Membrane</keyword>
<evidence type="ECO:0000256" key="1">
    <source>
        <dbReference type="SAM" id="Phobius"/>
    </source>
</evidence>
<proteinExistence type="predicted"/>
<evidence type="ECO:0000313" key="2">
    <source>
        <dbReference type="EMBL" id="MBY5957756.1"/>
    </source>
</evidence>
<accession>A0A953HT62</accession>
<reference evidence="2" key="1">
    <citation type="submission" date="2021-06" db="EMBL/GenBank/DDBJ databases">
        <title>44 bacteria genomes isolated from Dapeng, Shenzhen.</title>
        <authorList>
            <person name="Zheng W."/>
            <person name="Yu S."/>
            <person name="Huang Y."/>
        </authorList>
    </citation>
    <scope>NUCLEOTIDE SEQUENCE</scope>
    <source>
        <strain evidence="2">DP5N28-2</strain>
    </source>
</reference>
<feature type="transmembrane region" description="Helical" evidence="1">
    <location>
        <begin position="12"/>
        <end position="35"/>
    </location>
</feature>
<comment type="caution">
    <text evidence="2">The sequence shown here is derived from an EMBL/GenBank/DDBJ whole genome shotgun (WGS) entry which is preliminary data.</text>
</comment>
<dbReference type="AlphaFoldDB" id="A0A953HT62"/>
<gene>
    <name evidence="2" type="ORF">KUV50_06425</name>
</gene>
<dbReference type="Proteomes" id="UP000753961">
    <property type="component" value="Unassembled WGS sequence"/>
</dbReference>
<evidence type="ECO:0000313" key="3">
    <source>
        <dbReference type="Proteomes" id="UP000753961"/>
    </source>
</evidence>
<organism evidence="2 3">
    <name type="scientific">Membranihabitans marinus</name>
    <dbReference type="NCBI Taxonomy" id="1227546"/>
    <lineage>
        <taxon>Bacteria</taxon>
        <taxon>Pseudomonadati</taxon>
        <taxon>Bacteroidota</taxon>
        <taxon>Saprospiria</taxon>
        <taxon>Saprospirales</taxon>
        <taxon>Saprospiraceae</taxon>
        <taxon>Membranihabitans</taxon>
    </lineage>
</organism>
<keyword evidence="1" id="KW-1133">Transmembrane helix</keyword>
<dbReference type="EMBL" id="JAHVHU010000006">
    <property type="protein sequence ID" value="MBY5957756.1"/>
    <property type="molecule type" value="Genomic_DNA"/>
</dbReference>
<keyword evidence="1" id="KW-0812">Transmembrane</keyword>
<dbReference type="RefSeq" id="WP_222579278.1">
    <property type="nucleotide sequence ID" value="NZ_JAHVHU010000006.1"/>
</dbReference>
<protein>
    <submittedName>
        <fullName evidence="2">Uncharacterized protein</fullName>
    </submittedName>
</protein>
<name>A0A953HT62_9BACT</name>
<keyword evidence="3" id="KW-1185">Reference proteome</keyword>
<feature type="transmembrane region" description="Helical" evidence="1">
    <location>
        <begin position="47"/>
        <end position="68"/>
    </location>
</feature>